<evidence type="ECO:0000256" key="7">
    <source>
        <dbReference type="ARBA" id="ARBA00023004"/>
    </source>
</evidence>
<dbReference type="PANTHER" id="PTHR30573">
    <property type="entry name" value="QUINOLINATE SYNTHETASE A"/>
    <property type="match status" value="1"/>
</dbReference>
<comment type="catalytic activity">
    <reaction evidence="9">
        <text>iminosuccinate + dihydroxyacetone phosphate = quinolinate + phosphate + 2 H2O + H(+)</text>
        <dbReference type="Rhea" id="RHEA:25888"/>
        <dbReference type="ChEBI" id="CHEBI:15377"/>
        <dbReference type="ChEBI" id="CHEBI:15378"/>
        <dbReference type="ChEBI" id="CHEBI:29959"/>
        <dbReference type="ChEBI" id="CHEBI:43474"/>
        <dbReference type="ChEBI" id="CHEBI:57642"/>
        <dbReference type="ChEBI" id="CHEBI:77875"/>
        <dbReference type="EC" id="2.5.1.72"/>
    </reaction>
</comment>
<feature type="binding site" evidence="9">
    <location>
        <begin position="168"/>
        <end position="170"/>
    </location>
    <ligand>
        <name>iminosuccinate</name>
        <dbReference type="ChEBI" id="CHEBI:77875"/>
    </ligand>
</feature>
<dbReference type="RefSeq" id="WP_382166204.1">
    <property type="nucleotide sequence ID" value="NZ_JBHTBR010000002.1"/>
</dbReference>
<proteinExistence type="inferred from homology"/>
<feature type="binding site" evidence="9">
    <location>
        <position position="142"/>
    </location>
    <ligand>
        <name>[4Fe-4S] cluster</name>
        <dbReference type="ChEBI" id="CHEBI:49883"/>
    </ligand>
</feature>
<reference evidence="11" key="1">
    <citation type="journal article" date="2019" name="Int. J. Syst. Evol. Microbiol.">
        <title>The Global Catalogue of Microorganisms (GCM) 10K type strain sequencing project: providing services to taxonomists for standard genome sequencing and annotation.</title>
        <authorList>
            <consortium name="The Broad Institute Genomics Platform"/>
            <consortium name="The Broad Institute Genome Sequencing Center for Infectious Disease"/>
            <person name="Wu L."/>
            <person name="Ma J."/>
        </authorList>
    </citation>
    <scope>NUCLEOTIDE SEQUENCE [LARGE SCALE GENOMIC DNA]</scope>
    <source>
        <strain evidence="11">CCUG 51308</strain>
    </source>
</reference>
<dbReference type="Pfam" id="PF02445">
    <property type="entry name" value="NadA"/>
    <property type="match status" value="1"/>
</dbReference>
<keyword evidence="6 9" id="KW-0479">Metal-binding</keyword>
<protein>
    <recommendedName>
        <fullName evidence="2 9">Quinolinate synthase</fullName>
        <ecNumber evidence="2 9">2.5.1.72</ecNumber>
    </recommendedName>
</protein>
<keyword evidence="4 9" id="KW-0662">Pyridine nucleotide biosynthesis</keyword>
<feature type="binding site" evidence="9">
    <location>
        <begin position="257"/>
        <end position="259"/>
    </location>
    <ligand>
        <name>iminosuccinate</name>
        <dbReference type="ChEBI" id="CHEBI:77875"/>
    </ligand>
</feature>
<dbReference type="NCBIfam" id="TIGR00550">
    <property type="entry name" value="nadA"/>
    <property type="match status" value="1"/>
</dbReference>
<dbReference type="InterPro" id="IPR023066">
    <property type="entry name" value="Quinolinate_synth_type2"/>
</dbReference>
<evidence type="ECO:0000313" key="10">
    <source>
        <dbReference type="EMBL" id="MFC7291002.1"/>
    </source>
</evidence>
<evidence type="ECO:0000256" key="3">
    <source>
        <dbReference type="ARBA" id="ARBA00022485"/>
    </source>
</evidence>
<feature type="binding site" evidence="9">
    <location>
        <position position="317"/>
    </location>
    <ligand>
        <name>[4Fe-4S] cluster</name>
        <dbReference type="ChEBI" id="CHEBI:49883"/>
    </ligand>
</feature>
<dbReference type="SUPFAM" id="SSF142754">
    <property type="entry name" value="NadA-like"/>
    <property type="match status" value="1"/>
</dbReference>
<dbReference type="EC" id="2.5.1.72" evidence="2 9"/>
<comment type="caution">
    <text evidence="10">The sequence shown here is derived from an EMBL/GenBank/DDBJ whole genome shotgun (WGS) entry which is preliminary data.</text>
</comment>
<comment type="subcellular location">
    <subcellularLocation>
        <location evidence="9">Cytoplasm</location>
    </subcellularLocation>
</comment>
<dbReference type="InterPro" id="IPR036094">
    <property type="entry name" value="NadA_sf"/>
</dbReference>
<feature type="binding site" evidence="9">
    <location>
        <position position="185"/>
    </location>
    <ligand>
        <name>iminosuccinate</name>
        <dbReference type="ChEBI" id="CHEBI:77875"/>
    </ligand>
</feature>
<keyword evidence="9" id="KW-0963">Cytoplasm</keyword>
<accession>A0ABW2IJI9</accession>
<evidence type="ECO:0000256" key="9">
    <source>
        <dbReference type="HAMAP-Rule" id="MF_00568"/>
    </source>
</evidence>
<dbReference type="NCBIfam" id="NF006879">
    <property type="entry name" value="PRK09375.1-4"/>
    <property type="match status" value="1"/>
</dbReference>
<dbReference type="PANTHER" id="PTHR30573:SF0">
    <property type="entry name" value="QUINOLINATE SYNTHASE, CHLOROPLASTIC"/>
    <property type="match status" value="1"/>
</dbReference>
<feature type="binding site" evidence="9">
    <location>
        <position position="231"/>
    </location>
    <ligand>
        <name>[4Fe-4S] cluster</name>
        <dbReference type="ChEBI" id="CHEBI:49883"/>
    </ligand>
</feature>
<organism evidence="10 11">
    <name type="scientific">Hirschia litorea</name>
    <dbReference type="NCBI Taxonomy" id="1199156"/>
    <lineage>
        <taxon>Bacteria</taxon>
        <taxon>Pseudomonadati</taxon>
        <taxon>Pseudomonadota</taxon>
        <taxon>Alphaproteobacteria</taxon>
        <taxon>Hyphomonadales</taxon>
        <taxon>Hyphomonadaceae</taxon>
        <taxon>Hirschia</taxon>
    </lineage>
</organism>
<comment type="function">
    <text evidence="9">Catalyzes the condensation of iminoaspartate with dihydroxyacetone phosphate to form quinolinate.</text>
</comment>
<evidence type="ECO:0000256" key="6">
    <source>
        <dbReference type="ARBA" id="ARBA00022723"/>
    </source>
</evidence>
<comment type="similarity">
    <text evidence="9">Belongs to the quinolinate synthase family. Type 2 subfamily.</text>
</comment>
<evidence type="ECO:0000256" key="2">
    <source>
        <dbReference type="ARBA" id="ARBA00012669"/>
    </source>
</evidence>
<dbReference type="GO" id="GO:0016740">
    <property type="term" value="F:transferase activity"/>
    <property type="evidence" value="ECO:0007669"/>
    <property type="project" value="UniProtKB-KW"/>
</dbReference>
<keyword evidence="11" id="KW-1185">Reference proteome</keyword>
<evidence type="ECO:0000313" key="11">
    <source>
        <dbReference type="Proteomes" id="UP001596492"/>
    </source>
</evidence>
<sequence>MARIIDAGNTCAVPNLDKRTPNPSQDRGLAYDDDVKAAVDHLYDEVKDFVTPMEWPTLAPLIHAINKLKKEKNAVVLAHNYMTPDIFHLVGDFRGDSLQLAREAAAVDADVIVQGGVHFMAETSKILAPEKTVLIPDMRAGCSLASSITAADIRLIKAKYPGIPVVTYVNTSAAVKAETDICCTSSNAVQVVEQAAKDWGTDTVIMMPDQYLAKNVAANTGIKIITWAGACEVHELFTGQDVIDLREAHPGVMVLAHPECPPDVLTQADYAGSTSGLANYVKEHSPNKVLLLTECSMSDNVAMENPDVEFVKPCNLCPHMKRITVENIYDCLVDMKHEVLIDEVVRIKAKAAIDAMLALPKMKTPPDFQTGLQPMEIAVESPATINEPA</sequence>
<gene>
    <name evidence="9 10" type="primary">nadA</name>
    <name evidence="10" type="ORF">ACFQS8_05200</name>
</gene>
<evidence type="ECO:0000256" key="4">
    <source>
        <dbReference type="ARBA" id="ARBA00022642"/>
    </source>
</evidence>
<comment type="pathway">
    <text evidence="1 9">Cofactor biosynthesis; NAD(+) biosynthesis; quinolinate from iminoaspartate: step 1/1.</text>
</comment>
<feature type="binding site" evidence="9">
    <location>
        <position position="274"/>
    </location>
    <ligand>
        <name>iminosuccinate</name>
        <dbReference type="ChEBI" id="CHEBI:77875"/>
    </ligand>
</feature>
<dbReference type="Proteomes" id="UP001596492">
    <property type="component" value="Unassembled WGS sequence"/>
</dbReference>
<feature type="binding site" evidence="9">
    <location>
        <position position="97"/>
    </location>
    <ligand>
        <name>iminosuccinate</name>
        <dbReference type="ChEBI" id="CHEBI:77875"/>
    </ligand>
</feature>
<dbReference type="NCBIfam" id="NF006878">
    <property type="entry name" value="PRK09375.1-2"/>
    <property type="match status" value="1"/>
</dbReference>
<dbReference type="EMBL" id="JBHTBR010000002">
    <property type="protein sequence ID" value="MFC7291002.1"/>
    <property type="molecule type" value="Genomic_DNA"/>
</dbReference>
<dbReference type="HAMAP" id="MF_00568">
    <property type="entry name" value="NadA_type2"/>
    <property type="match status" value="1"/>
</dbReference>
<keyword evidence="5 9" id="KW-0808">Transferase</keyword>
<evidence type="ECO:0000256" key="5">
    <source>
        <dbReference type="ARBA" id="ARBA00022679"/>
    </source>
</evidence>
<keyword evidence="7 9" id="KW-0408">Iron</keyword>
<evidence type="ECO:0000256" key="1">
    <source>
        <dbReference type="ARBA" id="ARBA00005065"/>
    </source>
</evidence>
<comment type="cofactor">
    <cofactor evidence="9">
        <name>[4Fe-4S] cluster</name>
        <dbReference type="ChEBI" id="CHEBI:49883"/>
    </cofactor>
    <text evidence="9">Binds 1 [4Fe-4S] cluster per subunit.</text>
</comment>
<dbReference type="InterPro" id="IPR003473">
    <property type="entry name" value="NadA"/>
</dbReference>
<keyword evidence="3 9" id="KW-0004">4Fe-4S</keyword>
<keyword evidence="8 9" id="KW-0411">Iron-sulfur</keyword>
<evidence type="ECO:0000256" key="8">
    <source>
        <dbReference type="ARBA" id="ARBA00023014"/>
    </source>
</evidence>
<dbReference type="Gene3D" id="3.40.50.10800">
    <property type="entry name" value="NadA-like"/>
    <property type="match status" value="3"/>
</dbReference>
<name>A0ABW2IJI9_9PROT</name>
<feature type="binding site" evidence="9">
    <location>
        <position position="79"/>
    </location>
    <ligand>
        <name>iminosuccinate</name>
        <dbReference type="ChEBI" id="CHEBI:77875"/>
    </ligand>
</feature>